<accession>A0A382ZNS9</accession>
<sequence length="194" mass="22363">MRKIYIQVLFFSFLFGVNGSVIFYDGTAFEGEVVSVDPLYVYIIPTGLPLPEEILTEYIATLILENGFVIVENSRAVQGYKDEKFIILDDYSFKDPWKSDQYFFESGLDDYYSKSYGDYRKETEPSGYQQDSEFNEPKYVYSMPQPYSNMEASGTSTQKRETLNTRVPLVKSSTYGSISMYIGYPLYQSTSLSY</sequence>
<organism evidence="1">
    <name type="scientific">marine metagenome</name>
    <dbReference type="NCBI Taxonomy" id="408172"/>
    <lineage>
        <taxon>unclassified sequences</taxon>
        <taxon>metagenomes</taxon>
        <taxon>ecological metagenomes</taxon>
    </lineage>
</organism>
<name>A0A382ZNS9_9ZZZZ</name>
<reference evidence="1" key="1">
    <citation type="submission" date="2018-05" db="EMBL/GenBank/DDBJ databases">
        <authorList>
            <person name="Lanie J.A."/>
            <person name="Ng W.-L."/>
            <person name="Kazmierczak K.M."/>
            <person name="Andrzejewski T.M."/>
            <person name="Davidsen T.M."/>
            <person name="Wayne K.J."/>
            <person name="Tettelin H."/>
            <person name="Glass J.I."/>
            <person name="Rusch D."/>
            <person name="Podicherti R."/>
            <person name="Tsui H.-C.T."/>
            <person name="Winkler M.E."/>
        </authorList>
    </citation>
    <scope>NUCLEOTIDE SEQUENCE</scope>
</reference>
<proteinExistence type="predicted"/>
<protein>
    <submittedName>
        <fullName evidence="1">Uncharacterized protein</fullName>
    </submittedName>
</protein>
<dbReference type="AlphaFoldDB" id="A0A382ZNS9"/>
<evidence type="ECO:0000313" key="1">
    <source>
        <dbReference type="EMBL" id="SVD97073.1"/>
    </source>
</evidence>
<dbReference type="EMBL" id="UINC01185396">
    <property type="protein sequence ID" value="SVD97073.1"/>
    <property type="molecule type" value="Genomic_DNA"/>
</dbReference>
<gene>
    <name evidence="1" type="ORF">METZ01_LOCUS449927</name>
</gene>
<feature type="non-terminal residue" evidence="1">
    <location>
        <position position="194"/>
    </location>
</feature>